<feature type="region of interest" description="Disordered" evidence="5">
    <location>
        <begin position="1"/>
        <end position="38"/>
    </location>
</feature>
<evidence type="ECO:0000259" key="6">
    <source>
        <dbReference type="Pfam" id="PF07992"/>
    </source>
</evidence>
<keyword evidence="8" id="KW-1185">Reference proteome</keyword>
<evidence type="ECO:0000256" key="2">
    <source>
        <dbReference type="ARBA" id="ARBA00022630"/>
    </source>
</evidence>
<organism evidence="7 8">
    <name type="scientific">Smittium culicis</name>
    <dbReference type="NCBI Taxonomy" id="133412"/>
    <lineage>
        <taxon>Eukaryota</taxon>
        <taxon>Fungi</taxon>
        <taxon>Fungi incertae sedis</taxon>
        <taxon>Zoopagomycota</taxon>
        <taxon>Kickxellomycotina</taxon>
        <taxon>Harpellomycetes</taxon>
        <taxon>Harpellales</taxon>
        <taxon>Legeriomycetaceae</taxon>
        <taxon>Smittium</taxon>
    </lineage>
</organism>
<evidence type="ECO:0000256" key="1">
    <source>
        <dbReference type="ARBA" id="ARBA00006442"/>
    </source>
</evidence>
<evidence type="ECO:0000256" key="4">
    <source>
        <dbReference type="ARBA" id="ARBA00023002"/>
    </source>
</evidence>
<accession>A0A1R1Y915</accession>
<dbReference type="AlphaFoldDB" id="A0A1R1Y915"/>
<comment type="caution">
    <text evidence="7">The sequence shown here is derived from an EMBL/GenBank/DDBJ whole genome shotgun (WGS) entry which is preliminary data.</text>
</comment>
<dbReference type="InterPro" id="IPR023753">
    <property type="entry name" value="FAD/NAD-binding_dom"/>
</dbReference>
<keyword evidence="4" id="KW-0560">Oxidoreductase</keyword>
<dbReference type="PRINTS" id="PR00469">
    <property type="entry name" value="PNDRDTASEII"/>
</dbReference>
<evidence type="ECO:0000256" key="5">
    <source>
        <dbReference type="SAM" id="MobiDB-lite"/>
    </source>
</evidence>
<feature type="compositionally biased region" description="Basic and acidic residues" evidence="5">
    <location>
        <begin position="23"/>
        <end position="32"/>
    </location>
</feature>
<name>A0A1R1Y915_9FUNG</name>
<dbReference type="PANTHER" id="PTHR43735:SF3">
    <property type="entry name" value="FERROPTOSIS SUPPRESSOR PROTEIN 1"/>
    <property type="match status" value="1"/>
</dbReference>
<dbReference type="Pfam" id="PF07992">
    <property type="entry name" value="Pyr_redox_2"/>
    <property type="match status" value="1"/>
</dbReference>
<dbReference type="GO" id="GO:0050660">
    <property type="term" value="F:flavin adenine dinucleotide binding"/>
    <property type="evidence" value="ECO:0007669"/>
    <property type="project" value="TreeGrafter"/>
</dbReference>
<dbReference type="EMBL" id="LSSM01002023">
    <property type="protein sequence ID" value="OMJ23451.1"/>
    <property type="molecule type" value="Genomic_DNA"/>
</dbReference>
<feature type="domain" description="FAD/NAD(P)-binding" evidence="6">
    <location>
        <begin position="125"/>
        <end position="426"/>
    </location>
</feature>
<dbReference type="Gene3D" id="3.50.50.60">
    <property type="entry name" value="FAD/NAD(P)-binding domain"/>
    <property type="match status" value="2"/>
</dbReference>
<protein>
    <submittedName>
        <fullName evidence="7">Apoptosis-inducing factor-like protein</fullName>
    </submittedName>
</protein>
<dbReference type="GO" id="GO:0004174">
    <property type="term" value="F:electron-transferring-flavoprotein dehydrogenase activity"/>
    <property type="evidence" value="ECO:0007669"/>
    <property type="project" value="TreeGrafter"/>
</dbReference>
<dbReference type="OrthoDB" id="202203at2759"/>
<reference evidence="8" key="1">
    <citation type="submission" date="2017-01" db="EMBL/GenBank/DDBJ databases">
        <authorList>
            <person name="Wang Y."/>
            <person name="White M."/>
            <person name="Kvist S."/>
            <person name="Moncalvo J.-M."/>
        </authorList>
    </citation>
    <scope>NUCLEOTIDE SEQUENCE [LARGE SCALE GENOMIC DNA]</scope>
    <source>
        <strain evidence="8">ID-206-W2</strain>
    </source>
</reference>
<dbReference type="Proteomes" id="UP000187429">
    <property type="component" value="Unassembled WGS sequence"/>
</dbReference>
<comment type="similarity">
    <text evidence="1">Belongs to the FAD-dependent oxidoreductase family.</text>
</comment>
<keyword evidence="2" id="KW-0285">Flavoprotein</keyword>
<sequence>MIGIKESSSRFKKRYDNQCADPPKLKKPELPEKNPSPIYLTPSSDTKASFFNFSNLSLLPKIFSSSSTLRKSKSQKNLLPPKEPTIKRTYPQAITSQNSLTLINNSIEDSYSFDSSLNLPFPKFNIVILGASVAGVTAAKAIEYYCKNLARITLIEPHEKSLLKFAALSAITDFTNADSVILPYNNIFNNKIFPQNRIIRAKANQVTETDVILHNGEAIPYNVLIVATGLSYPSPISCHSYSNNSTLNMLKSYFLGISNSKSILIIGGGATGCEAAERIVSEFVDKTVILIHSKHLLLDSNYPDNYRKRVYDKLYKLGVNIILNDVANIGSSPNYGYPPKGRWVETSSQKMLFSDIQINCTGANGNTAFLNKLNSDPSNPPLLDPETSLVNVNINLQTHNYSNIFAIGDVNNIDGIKSIERARSQALTVSKTMKQFSYFHSKGRSIRKARAYAWIPDSKAAYYSLNKKISNTVSSATIRGSDTNTIYSSSSAKTKSLGPSNDQEFEAISTRKFSEVKLINKLFSNPLF</sequence>
<dbReference type="GO" id="GO:0005737">
    <property type="term" value="C:cytoplasm"/>
    <property type="evidence" value="ECO:0007669"/>
    <property type="project" value="TreeGrafter"/>
</dbReference>
<evidence type="ECO:0000313" key="8">
    <source>
        <dbReference type="Proteomes" id="UP000187429"/>
    </source>
</evidence>
<keyword evidence="3" id="KW-0274">FAD</keyword>
<evidence type="ECO:0000256" key="3">
    <source>
        <dbReference type="ARBA" id="ARBA00022827"/>
    </source>
</evidence>
<dbReference type="PANTHER" id="PTHR43735">
    <property type="entry name" value="APOPTOSIS-INDUCING FACTOR 1"/>
    <property type="match status" value="1"/>
</dbReference>
<dbReference type="InterPro" id="IPR036188">
    <property type="entry name" value="FAD/NAD-bd_sf"/>
</dbReference>
<proteinExistence type="inferred from homology"/>
<dbReference type="PRINTS" id="PR00368">
    <property type="entry name" value="FADPNR"/>
</dbReference>
<gene>
    <name evidence="7" type="ORF">AYI69_g4976</name>
</gene>
<evidence type="ECO:0000313" key="7">
    <source>
        <dbReference type="EMBL" id="OMJ23451.1"/>
    </source>
</evidence>
<dbReference type="SUPFAM" id="SSF51905">
    <property type="entry name" value="FAD/NAD(P)-binding domain"/>
    <property type="match status" value="1"/>
</dbReference>